<keyword evidence="3" id="KW-1185">Reference proteome</keyword>
<keyword evidence="1" id="KW-0472">Membrane</keyword>
<evidence type="ECO:0000313" key="2">
    <source>
        <dbReference type="EMBL" id="PSB45359.1"/>
    </source>
</evidence>
<evidence type="ECO:0000256" key="1">
    <source>
        <dbReference type="SAM" id="Phobius"/>
    </source>
</evidence>
<keyword evidence="1" id="KW-1133">Transmembrane helix</keyword>
<dbReference type="Proteomes" id="UP000238937">
    <property type="component" value="Unassembled WGS sequence"/>
</dbReference>
<gene>
    <name evidence="2" type="ORF">C7B77_25255</name>
</gene>
<sequence>MGDELLSIFRCHLRIDVIVEGIKYYIVGAVEFHSSTQYIYEIHLPGLYLFQVCIIYFLILNKLNSIALLDRNYGAIDCKSRSL</sequence>
<accession>A0A2T1FKC0</accession>
<organism evidence="2 3">
    <name type="scientific">Chamaesiphon polymorphus CCALA 037</name>
    <dbReference type="NCBI Taxonomy" id="2107692"/>
    <lineage>
        <taxon>Bacteria</taxon>
        <taxon>Bacillati</taxon>
        <taxon>Cyanobacteriota</taxon>
        <taxon>Cyanophyceae</taxon>
        <taxon>Gomontiellales</taxon>
        <taxon>Chamaesiphonaceae</taxon>
        <taxon>Chamaesiphon</taxon>
    </lineage>
</organism>
<reference evidence="2 3" key="1">
    <citation type="submission" date="2018-03" db="EMBL/GenBank/DDBJ databases">
        <title>The ancient ancestry and fast evolution of plastids.</title>
        <authorList>
            <person name="Moore K.R."/>
            <person name="Magnabosco C."/>
            <person name="Momper L."/>
            <person name="Gold D.A."/>
            <person name="Bosak T."/>
            <person name="Fournier G.P."/>
        </authorList>
    </citation>
    <scope>NUCLEOTIDE SEQUENCE [LARGE SCALE GENOMIC DNA]</scope>
    <source>
        <strain evidence="2 3">CCALA 037</strain>
    </source>
</reference>
<name>A0A2T1FKC0_9CYAN</name>
<protein>
    <submittedName>
        <fullName evidence="2">Uncharacterized protein</fullName>
    </submittedName>
</protein>
<proteinExistence type="predicted"/>
<keyword evidence="1" id="KW-0812">Transmembrane</keyword>
<evidence type="ECO:0000313" key="3">
    <source>
        <dbReference type="Proteomes" id="UP000238937"/>
    </source>
</evidence>
<dbReference type="AlphaFoldDB" id="A0A2T1FKC0"/>
<dbReference type="EMBL" id="PVWO01000501">
    <property type="protein sequence ID" value="PSB45359.1"/>
    <property type="molecule type" value="Genomic_DNA"/>
</dbReference>
<comment type="caution">
    <text evidence="2">The sequence shown here is derived from an EMBL/GenBank/DDBJ whole genome shotgun (WGS) entry which is preliminary data.</text>
</comment>
<feature type="transmembrane region" description="Helical" evidence="1">
    <location>
        <begin position="42"/>
        <end position="61"/>
    </location>
</feature>